<dbReference type="AlphaFoldDB" id="A0A2V1HMY7"/>
<feature type="transmembrane region" description="Helical" evidence="1">
    <location>
        <begin position="101"/>
        <end position="126"/>
    </location>
</feature>
<dbReference type="RefSeq" id="WP_116756295.1">
    <property type="nucleotide sequence ID" value="NZ_JBHUEX010000001.1"/>
</dbReference>
<keyword evidence="1" id="KW-1133">Transmembrane helix</keyword>
<dbReference type="Proteomes" id="UP000244893">
    <property type="component" value="Unassembled WGS sequence"/>
</dbReference>
<comment type="caution">
    <text evidence="3">The sequence shown here is derived from an EMBL/GenBank/DDBJ whole genome shotgun (WGS) entry which is preliminary data.</text>
</comment>
<proteinExistence type="predicted"/>
<evidence type="ECO:0000313" key="4">
    <source>
        <dbReference type="Proteomes" id="UP000244893"/>
    </source>
</evidence>
<dbReference type="EMBL" id="QEOP01000002">
    <property type="protein sequence ID" value="PVZ93781.1"/>
    <property type="molecule type" value="Genomic_DNA"/>
</dbReference>
<accession>A0A2V1HMY7</accession>
<name>A0A2V1HMY7_9MICO</name>
<gene>
    <name evidence="3" type="ORF">DDQ50_08275</name>
</gene>
<sequence length="166" mass="17492">MSTSRSPLGSRPLLQPTLPKGEVVASYETYVEAQQAVDQLVKVDFAVQDVSIVGNDLKSVERVTGKLTWGRAAGAGALSGLWLGVFIGLVLLLFSPEAANIFSVALGAALLGAAFGMFFSLASYALTRRIRDYTSTQAVIATSYTLVVKPESAAKARNLLGTAPQL</sequence>
<evidence type="ECO:0000259" key="2">
    <source>
        <dbReference type="Pfam" id="PF11181"/>
    </source>
</evidence>
<dbReference type="Pfam" id="PF11181">
    <property type="entry name" value="YflT"/>
    <property type="match status" value="1"/>
</dbReference>
<evidence type="ECO:0000313" key="3">
    <source>
        <dbReference type="EMBL" id="PVZ93781.1"/>
    </source>
</evidence>
<keyword evidence="1" id="KW-0472">Membrane</keyword>
<dbReference type="InterPro" id="IPR025889">
    <property type="entry name" value="GSP17M-like_dom"/>
</dbReference>
<reference evidence="3 4" key="1">
    <citation type="submission" date="2018-05" db="EMBL/GenBank/DDBJ databases">
        <title>Amnibacterium sp. M8JJ-5, whole genome shotgun sequence.</title>
        <authorList>
            <person name="Tuo L."/>
        </authorList>
    </citation>
    <scope>NUCLEOTIDE SEQUENCE [LARGE SCALE GENOMIC DNA]</scope>
    <source>
        <strain evidence="3 4">M8JJ-5</strain>
    </source>
</reference>
<keyword evidence="4" id="KW-1185">Reference proteome</keyword>
<keyword evidence="1" id="KW-0812">Transmembrane</keyword>
<dbReference type="OrthoDB" id="3381462at2"/>
<organism evidence="3 4">
    <name type="scientific">Amnibacterium flavum</name>
    <dbReference type="NCBI Taxonomy" id="2173173"/>
    <lineage>
        <taxon>Bacteria</taxon>
        <taxon>Bacillati</taxon>
        <taxon>Actinomycetota</taxon>
        <taxon>Actinomycetes</taxon>
        <taxon>Micrococcales</taxon>
        <taxon>Microbacteriaceae</taxon>
        <taxon>Amnibacterium</taxon>
    </lineage>
</organism>
<evidence type="ECO:0000256" key="1">
    <source>
        <dbReference type="SAM" id="Phobius"/>
    </source>
</evidence>
<feature type="transmembrane region" description="Helical" evidence="1">
    <location>
        <begin position="72"/>
        <end position="95"/>
    </location>
</feature>
<feature type="domain" description="General stress protein 17M-like" evidence="2">
    <location>
        <begin position="22"/>
        <end position="101"/>
    </location>
</feature>
<protein>
    <recommendedName>
        <fullName evidence="2">General stress protein 17M-like domain-containing protein</fullName>
    </recommendedName>
</protein>